<dbReference type="EMBL" id="JAXARY010000017">
    <property type="protein sequence ID" value="MDX8129075.1"/>
    <property type="molecule type" value="Genomic_DNA"/>
</dbReference>
<evidence type="ECO:0000313" key="3">
    <source>
        <dbReference type="Proteomes" id="UP001284537"/>
    </source>
</evidence>
<reference evidence="2 3" key="1">
    <citation type="submission" date="2023-11" db="EMBL/GenBank/DDBJ databases">
        <authorList>
            <person name="Ouyang M.-Y."/>
        </authorList>
    </citation>
    <scope>NUCLEOTIDE SEQUENCE [LARGE SCALE GENOMIC DNA]</scope>
    <source>
        <strain evidence="2 3">OY6</strain>
    </source>
</reference>
<dbReference type="RefSeq" id="WP_319962385.1">
    <property type="nucleotide sequence ID" value="NZ_JAXARY010000017.1"/>
</dbReference>
<dbReference type="Proteomes" id="UP001284537">
    <property type="component" value="Unassembled WGS sequence"/>
</dbReference>
<organism evidence="2 3">
    <name type="scientific">Methylomonas defluvii</name>
    <dbReference type="NCBI Taxonomy" id="3045149"/>
    <lineage>
        <taxon>Bacteria</taxon>
        <taxon>Pseudomonadati</taxon>
        <taxon>Pseudomonadota</taxon>
        <taxon>Gammaproteobacteria</taxon>
        <taxon>Methylococcales</taxon>
        <taxon>Methylococcaceae</taxon>
        <taxon>Methylomonas</taxon>
    </lineage>
</organism>
<sequence>MTKLAADTVAIHRLTVRARQQRTADGMRDSLQSADWPQAGQDNWVFIRRLQVSGAARQLPLHLLEQTRQYLTQSNNPEQVMRFASLAELLAALLADLVRGRAGLHWYWRRWAHWFELPVSRAISGIVSEHLDLLPSVCARLAQREKLAAVCLSLTDSDARQLAVELAGMSGFRLPSVLEIAELHGSEIDNADKRSSSDDQTWAEQLTPSPGLLALWRPLLQELDVADGRYQLALLLIGQDLAPLLLQQQPARLLAVLSARFAAMLNAKKAQTSGEPKPKPKPVSAKEQIHPRQVKPPLQAQPLNQAHQALAQTDGEANPKLDADTERQIPAPLPHKPLAEHDGNYIRQSRQTPMAESLSLADSSFPATALAHGSFPEPASAGLEFAGFHTRQGGLLYLLNMLNRAEMRSLMLEHAETLPSAWAWLYRLGQELQLDEDDALVDFIALQLGLDDSAELAGLPSLPAREQVLSLAQRWYGKTGVWQPELLALNGQIQYSPSHIDLYVPMNAIRLPVRLAGLDINPGWLPWLGRVVSFHYD</sequence>
<evidence type="ECO:0000256" key="1">
    <source>
        <dbReference type="SAM" id="MobiDB-lite"/>
    </source>
</evidence>
<evidence type="ECO:0000313" key="2">
    <source>
        <dbReference type="EMBL" id="MDX8129075.1"/>
    </source>
</evidence>
<feature type="region of interest" description="Disordered" evidence="1">
    <location>
        <begin position="268"/>
        <end position="290"/>
    </location>
</feature>
<name>A0ABU4UI64_9GAMM</name>
<accession>A0ABU4UI64</accession>
<proteinExistence type="predicted"/>
<keyword evidence="3" id="KW-1185">Reference proteome</keyword>
<gene>
    <name evidence="2" type="ORF">QLH52_17380</name>
</gene>
<comment type="caution">
    <text evidence="2">The sequence shown here is derived from an EMBL/GenBank/DDBJ whole genome shotgun (WGS) entry which is preliminary data.</text>
</comment>
<protein>
    <submittedName>
        <fullName evidence="2">Uncharacterized protein</fullName>
    </submittedName>
</protein>